<dbReference type="Proteomes" id="UP000030744">
    <property type="component" value="Unassembled WGS sequence"/>
</dbReference>
<keyword evidence="2" id="KW-1185">Reference proteome</keyword>
<reference evidence="1" key="2">
    <citation type="submission" date="2013-10" db="EMBL/GenBank/DDBJ databases">
        <authorList>
            <person name="Aslett M."/>
        </authorList>
    </citation>
    <scope>NUCLEOTIDE SEQUENCE [LARGE SCALE GENOMIC DNA]</scope>
    <source>
        <strain evidence="1">Houghton</strain>
    </source>
</reference>
<dbReference type="RefSeq" id="XP_013356463.1">
    <property type="nucleotide sequence ID" value="XM_013501009.1"/>
</dbReference>
<evidence type="ECO:0000313" key="2">
    <source>
        <dbReference type="Proteomes" id="UP000030744"/>
    </source>
</evidence>
<dbReference type="EMBL" id="HG685789">
    <property type="protein sequence ID" value="CDJ33900.1"/>
    <property type="molecule type" value="Genomic_DNA"/>
</dbReference>
<dbReference type="GeneID" id="25382952"/>
<accession>U6K7C9</accession>
<gene>
    <name evidence="1" type="ORF">EMH_0086250</name>
</gene>
<proteinExistence type="predicted"/>
<sequence length="103" mass="11505">MNSLTVVAELPQQTVWRSQLYNHSNTEQRDCSPEATGYPVPYMNGRIVDATKRLAYPVPYMNGRIVDATKRLTQTIAESLLPPYNYCAADTLRNLLSAVGSQV</sequence>
<evidence type="ECO:0000313" key="1">
    <source>
        <dbReference type="EMBL" id="CDJ33900.1"/>
    </source>
</evidence>
<dbReference type="VEuPathDB" id="ToxoDB:EMH_0086250"/>
<dbReference type="AlphaFoldDB" id="U6K7C9"/>
<protein>
    <submittedName>
        <fullName evidence="1">Uncharacterized protein</fullName>
    </submittedName>
</protein>
<name>U6K7C9_9EIME</name>
<reference evidence="1" key="1">
    <citation type="submission" date="2013-10" db="EMBL/GenBank/DDBJ databases">
        <title>Genomic analysis of the causative agents of coccidiosis in chickens.</title>
        <authorList>
            <person name="Reid A.J."/>
            <person name="Blake D."/>
            <person name="Billington K."/>
            <person name="Browne H."/>
            <person name="Dunn M."/>
            <person name="Hung S."/>
            <person name="Kawahara F."/>
            <person name="Miranda-Saavedra D."/>
            <person name="Mourier T."/>
            <person name="Nagra H."/>
            <person name="Otto T.D."/>
            <person name="Rawlings N."/>
            <person name="Sanchez A."/>
            <person name="Sanders M."/>
            <person name="Subramaniam C."/>
            <person name="Tay Y."/>
            <person name="Dear P."/>
            <person name="Doerig C."/>
            <person name="Gruber A."/>
            <person name="Parkinson J."/>
            <person name="Shirley M."/>
            <person name="Wan K.L."/>
            <person name="Berriman M."/>
            <person name="Tomley F."/>
            <person name="Pain A."/>
        </authorList>
    </citation>
    <scope>NUCLEOTIDE SEQUENCE [LARGE SCALE GENOMIC DNA]</scope>
    <source>
        <strain evidence="1">Houghton</strain>
    </source>
</reference>
<organism evidence="1 2">
    <name type="scientific">Eimeria mitis</name>
    <dbReference type="NCBI Taxonomy" id="44415"/>
    <lineage>
        <taxon>Eukaryota</taxon>
        <taxon>Sar</taxon>
        <taxon>Alveolata</taxon>
        <taxon>Apicomplexa</taxon>
        <taxon>Conoidasida</taxon>
        <taxon>Coccidia</taxon>
        <taxon>Eucoccidiorida</taxon>
        <taxon>Eimeriorina</taxon>
        <taxon>Eimeriidae</taxon>
        <taxon>Eimeria</taxon>
    </lineage>
</organism>